<gene>
    <name evidence="3" type="ORF">C5T88_04355</name>
</gene>
<keyword evidence="1" id="KW-0378">Hydrolase</keyword>
<dbReference type="SUPFAM" id="SSF109604">
    <property type="entry name" value="HD-domain/PDEase-like"/>
    <property type="match status" value="1"/>
</dbReference>
<dbReference type="InterPro" id="IPR003607">
    <property type="entry name" value="HD/PDEase_dom"/>
</dbReference>
<evidence type="ECO:0000256" key="1">
    <source>
        <dbReference type="ARBA" id="ARBA00022801"/>
    </source>
</evidence>
<proteinExistence type="predicted"/>
<sequence length="326" mass="36969">MQKIKEITADNKNVNLIARIEKVNVLTGANGQNYMIVHLVDNTGRLEARKWIVTEADKAKIKPNNIIELVDATTSEFRGQLQAKINGYNILEQEDLLKLGIDVKEFVIIAPIDIEKDFLDLMKILNSLENEVYKNITLTLINKYECEFKTYPAAMNIHHNVESGLFWHSYTLVKNALAIKPFYTYANIDWELLIAGSILHDIGKIIELLDVNGSDYSLEGKLIGHISIGNAEIAQVAKDLNYLDLENNLTNKYVTLLQHMVLASHGKNEYGSPTEPVIIEAVILSTFDSLDARIYRINDEIGKVDLDSWTNRLPSEEGKMFLKHKK</sequence>
<name>A0A2S0NL80_9MOLU</name>
<dbReference type="GO" id="GO:0031125">
    <property type="term" value="P:rRNA 3'-end processing"/>
    <property type="evidence" value="ECO:0007669"/>
    <property type="project" value="TreeGrafter"/>
</dbReference>
<evidence type="ECO:0000313" key="3">
    <source>
        <dbReference type="EMBL" id="AVP49771.1"/>
    </source>
</evidence>
<dbReference type="PANTHER" id="PTHR37294:SF1">
    <property type="entry name" value="3'-5' EXORIBONUCLEASE YHAM"/>
    <property type="match status" value="1"/>
</dbReference>
<dbReference type="EMBL" id="CP027019">
    <property type="protein sequence ID" value="AVP49771.1"/>
    <property type="molecule type" value="Genomic_DNA"/>
</dbReference>
<dbReference type="SUPFAM" id="SSF50249">
    <property type="entry name" value="Nucleic acid-binding proteins"/>
    <property type="match status" value="1"/>
</dbReference>
<dbReference type="Gene3D" id="1.10.3210.10">
    <property type="entry name" value="Hypothetical protein af1432"/>
    <property type="match status" value="1"/>
</dbReference>
<feature type="domain" description="HD" evidence="2">
    <location>
        <begin position="168"/>
        <end position="292"/>
    </location>
</feature>
<dbReference type="InterPro" id="IPR050798">
    <property type="entry name" value="YhaM_exoribonuc/phosphodiest"/>
</dbReference>
<dbReference type="Proteomes" id="UP000239250">
    <property type="component" value="Chromosome"/>
</dbReference>
<dbReference type="RefSeq" id="WP_303662311.1">
    <property type="nucleotide sequence ID" value="NZ_CP027019.1"/>
</dbReference>
<dbReference type="InterPro" id="IPR012340">
    <property type="entry name" value="NA-bd_OB-fold"/>
</dbReference>
<dbReference type="Pfam" id="PF01966">
    <property type="entry name" value="HD"/>
    <property type="match status" value="1"/>
</dbReference>
<evidence type="ECO:0000313" key="4">
    <source>
        <dbReference type="Proteomes" id="UP000239250"/>
    </source>
</evidence>
<dbReference type="AlphaFoldDB" id="A0A2S0NL80"/>
<dbReference type="CDD" id="cd00077">
    <property type="entry name" value="HDc"/>
    <property type="match status" value="1"/>
</dbReference>
<reference evidence="4" key="1">
    <citation type="submission" date="2018-02" db="EMBL/GenBank/DDBJ databases">
        <title>Firefly genomes illuminate parallel origins of bioluminescence in beetles.</title>
        <authorList>
            <person name="Fallon T.R."/>
            <person name="Lower S.E.S."/>
            <person name="Behringer M."/>
            <person name="Weng J.-K."/>
        </authorList>
    </citation>
    <scope>NUCLEOTIDE SEQUENCE [LARGE SCALE GENOMIC DNA]</scope>
</reference>
<dbReference type="GO" id="GO:0016787">
    <property type="term" value="F:hydrolase activity"/>
    <property type="evidence" value="ECO:0007669"/>
    <property type="project" value="UniProtKB-KW"/>
</dbReference>
<accession>A0A2S0NL80</accession>
<dbReference type="PANTHER" id="PTHR37294">
    <property type="entry name" value="3'-5' EXORIBONUCLEASE YHAM"/>
    <property type="match status" value="1"/>
</dbReference>
<protein>
    <submittedName>
        <fullName evidence="3">CMP-binding protein</fullName>
    </submittedName>
</protein>
<dbReference type="Gene3D" id="2.40.50.140">
    <property type="entry name" value="Nucleic acid-binding proteins"/>
    <property type="match status" value="1"/>
</dbReference>
<organism evidence="3 4">
    <name type="scientific">Williamsoniiplasma luminosum</name>
    <dbReference type="NCBI Taxonomy" id="214888"/>
    <lineage>
        <taxon>Bacteria</taxon>
        <taxon>Bacillati</taxon>
        <taxon>Mycoplasmatota</taxon>
        <taxon>Mollicutes</taxon>
        <taxon>Entomoplasmatales</taxon>
        <taxon>Williamsoniiplasma</taxon>
    </lineage>
</organism>
<dbReference type="InterPro" id="IPR006674">
    <property type="entry name" value="HD_domain"/>
</dbReference>
<evidence type="ECO:0000259" key="2">
    <source>
        <dbReference type="Pfam" id="PF01966"/>
    </source>
</evidence>